<reference evidence="1 2" key="1">
    <citation type="journal article" date="2021" name="Plant Biotechnol. J.">
        <title>Multi-omics assisted identification of the key and species-specific regulatory components of drought-tolerant mechanisms in Gossypium stocksii.</title>
        <authorList>
            <person name="Yu D."/>
            <person name="Ke L."/>
            <person name="Zhang D."/>
            <person name="Wu Y."/>
            <person name="Sun Y."/>
            <person name="Mei J."/>
            <person name="Sun J."/>
            <person name="Sun Y."/>
        </authorList>
    </citation>
    <scope>NUCLEOTIDE SEQUENCE [LARGE SCALE GENOMIC DNA]</scope>
    <source>
        <strain evidence="2">cv. E1</strain>
        <tissue evidence="1">Leaf</tissue>
    </source>
</reference>
<proteinExistence type="predicted"/>
<dbReference type="AlphaFoldDB" id="A0A9D3W2M3"/>
<name>A0A9D3W2M3_9ROSI</name>
<dbReference type="EMBL" id="JAIQCV010000004">
    <property type="protein sequence ID" value="KAH1107994.1"/>
    <property type="molecule type" value="Genomic_DNA"/>
</dbReference>
<accession>A0A9D3W2M3</accession>
<gene>
    <name evidence="1" type="ORF">J1N35_011762</name>
</gene>
<dbReference type="Proteomes" id="UP000828251">
    <property type="component" value="Unassembled WGS sequence"/>
</dbReference>
<evidence type="ECO:0000313" key="2">
    <source>
        <dbReference type="Proteomes" id="UP000828251"/>
    </source>
</evidence>
<evidence type="ECO:0000313" key="1">
    <source>
        <dbReference type="EMBL" id="KAH1107994.1"/>
    </source>
</evidence>
<evidence type="ECO:0008006" key="3">
    <source>
        <dbReference type="Google" id="ProtNLM"/>
    </source>
</evidence>
<sequence>MFDALNNFTQSVKVWNRDVYGFLGARKRELMRSLNNIQRVLANSNSISLVKKEIEIRDQLENILDHEDMLWKQKARCDWLQLGDRNTSFFHSRTIRRRNFNRITSLRIDNEEWCFDQDTLQSKAVEFFEKLYGEAPSSMRSLLNFDFPVLSPSDISLLESTITDEEIKKALFDMAPLKALGSDGFHAHFFQSQWDILGKDVCNWVKGVFER</sequence>
<keyword evidence="2" id="KW-1185">Reference proteome</keyword>
<dbReference type="OrthoDB" id="1002559at2759"/>
<protein>
    <recommendedName>
        <fullName evidence="3">Reverse transcriptase domain-containing protein</fullName>
    </recommendedName>
</protein>
<comment type="caution">
    <text evidence="1">The sequence shown here is derived from an EMBL/GenBank/DDBJ whole genome shotgun (WGS) entry which is preliminary data.</text>
</comment>
<organism evidence="1 2">
    <name type="scientific">Gossypium stocksii</name>
    <dbReference type="NCBI Taxonomy" id="47602"/>
    <lineage>
        <taxon>Eukaryota</taxon>
        <taxon>Viridiplantae</taxon>
        <taxon>Streptophyta</taxon>
        <taxon>Embryophyta</taxon>
        <taxon>Tracheophyta</taxon>
        <taxon>Spermatophyta</taxon>
        <taxon>Magnoliopsida</taxon>
        <taxon>eudicotyledons</taxon>
        <taxon>Gunneridae</taxon>
        <taxon>Pentapetalae</taxon>
        <taxon>rosids</taxon>
        <taxon>malvids</taxon>
        <taxon>Malvales</taxon>
        <taxon>Malvaceae</taxon>
        <taxon>Malvoideae</taxon>
        <taxon>Gossypium</taxon>
    </lineage>
</organism>